<keyword evidence="2" id="KW-1185">Reference proteome</keyword>
<reference evidence="1" key="1">
    <citation type="submission" date="2020-07" db="EMBL/GenBank/DDBJ databases">
        <authorList>
            <person name="Nazaruddin N."/>
        </authorList>
    </citation>
    <scope>NUCLEOTIDE SEQUENCE</scope>
</reference>
<feature type="non-terminal residue" evidence="1">
    <location>
        <position position="1"/>
    </location>
</feature>
<gene>
    <name evidence="1" type="ORF">MHI_LOCUS599621</name>
</gene>
<proteinExistence type="predicted"/>
<accession>A0A6V7H7Z9</accession>
<protein>
    <submittedName>
        <fullName evidence="1">Uncharacterized protein</fullName>
    </submittedName>
</protein>
<dbReference type="Proteomes" id="UP000752696">
    <property type="component" value="Unassembled WGS sequence"/>
</dbReference>
<dbReference type="EMBL" id="CAJDYZ010008850">
    <property type="protein sequence ID" value="CAD1475868.1"/>
    <property type="molecule type" value="Genomic_DNA"/>
</dbReference>
<name>A0A6V7H7Z9_9HYME</name>
<evidence type="ECO:0000313" key="1">
    <source>
        <dbReference type="EMBL" id="CAD1475868.1"/>
    </source>
</evidence>
<dbReference type="AlphaFoldDB" id="A0A6V7H7Z9"/>
<comment type="caution">
    <text evidence="1">The sequence shown here is derived from an EMBL/GenBank/DDBJ whole genome shotgun (WGS) entry which is preliminary data.</text>
</comment>
<sequence>RRSILSDNLWREIIQEEETQKLYENVISFFKHESCLAIDLAEEWKTNGTTKVEVFLDLDLDFSITISIAGSCTRMYVCTSQASCASVQAGALCRSCSCLQERNTGLWGWQRLCTTWP</sequence>
<evidence type="ECO:0000313" key="2">
    <source>
        <dbReference type="Proteomes" id="UP000752696"/>
    </source>
</evidence>
<organism evidence="1 2">
    <name type="scientific">Heterotrigona itama</name>
    <dbReference type="NCBI Taxonomy" id="395501"/>
    <lineage>
        <taxon>Eukaryota</taxon>
        <taxon>Metazoa</taxon>
        <taxon>Ecdysozoa</taxon>
        <taxon>Arthropoda</taxon>
        <taxon>Hexapoda</taxon>
        <taxon>Insecta</taxon>
        <taxon>Pterygota</taxon>
        <taxon>Neoptera</taxon>
        <taxon>Endopterygota</taxon>
        <taxon>Hymenoptera</taxon>
        <taxon>Apocrita</taxon>
        <taxon>Aculeata</taxon>
        <taxon>Apoidea</taxon>
        <taxon>Anthophila</taxon>
        <taxon>Apidae</taxon>
        <taxon>Heterotrigona</taxon>
    </lineage>
</organism>